<evidence type="ECO:0000313" key="3">
    <source>
        <dbReference type="Proteomes" id="UP001594288"/>
    </source>
</evidence>
<accession>A0ABV6YP40</accession>
<name>A0ABV6YP40_UNCEI</name>
<sequence>MGIAIFAVSSIPRFTVPVPLFPGCDKLAHFIEYLILGAALRYWSGDGRKRFLAGGIVFAVLDEFHQAFVPGRHASPWDVVADTLGLVVGFVWSRHLVRKERYG</sequence>
<dbReference type="EMBL" id="JBHPEI010000019">
    <property type="protein sequence ID" value="MFC1799654.1"/>
    <property type="molecule type" value="Genomic_DNA"/>
</dbReference>
<organism evidence="2 3">
    <name type="scientific">Eiseniibacteriota bacterium</name>
    <dbReference type="NCBI Taxonomy" id="2212470"/>
    <lineage>
        <taxon>Bacteria</taxon>
        <taxon>Candidatus Eiseniibacteriota</taxon>
    </lineage>
</organism>
<dbReference type="PANTHER" id="PTHR28008">
    <property type="entry name" value="DOMAIN PROTEIN, PUTATIVE (AFU_ORTHOLOGUE AFUA_3G10980)-RELATED"/>
    <property type="match status" value="1"/>
</dbReference>
<dbReference type="InterPro" id="IPR006976">
    <property type="entry name" value="VanZ-like"/>
</dbReference>
<gene>
    <name evidence="2" type="ORF">ACFL2Z_01925</name>
</gene>
<proteinExistence type="predicted"/>
<evidence type="ECO:0000313" key="2">
    <source>
        <dbReference type="EMBL" id="MFC1799654.1"/>
    </source>
</evidence>
<comment type="caution">
    <text evidence="2">The sequence shown here is derived from an EMBL/GenBank/DDBJ whole genome shotgun (WGS) entry which is preliminary data.</text>
</comment>
<evidence type="ECO:0000259" key="1">
    <source>
        <dbReference type="Pfam" id="PF04892"/>
    </source>
</evidence>
<dbReference type="Pfam" id="PF04892">
    <property type="entry name" value="VanZ"/>
    <property type="match status" value="1"/>
</dbReference>
<dbReference type="PANTHER" id="PTHR28008:SF1">
    <property type="entry name" value="DOMAIN PROTEIN, PUTATIVE (AFU_ORTHOLOGUE AFUA_3G10980)-RELATED"/>
    <property type="match status" value="1"/>
</dbReference>
<keyword evidence="3" id="KW-1185">Reference proteome</keyword>
<feature type="domain" description="VanZ-like" evidence="1">
    <location>
        <begin position="24"/>
        <end position="92"/>
    </location>
</feature>
<dbReference type="NCBIfam" id="NF037970">
    <property type="entry name" value="vanZ_1"/>
    <property type="match status" value="1"/>
</dbReference>
<protein>
    <submittedName>
        <fullName evidence="2">VanZ family protein</fullName>
    </submittedName>
</protein>
<dbReference type="Proteomes" id="UP001594288">
    <property type="component" value="Unassembled WGS sequence"/>
</dbReference>
<reference evidence="2 3" key="1">
    <citation type="submission" date="2024-09" db="EMBL/GenBank/DDBJ databases">
        <authorList>
            <person name="D'Angelo T."/>
        </authorList>
    </citation>
    <scope>NUCLEOTIDE SEQUENCE [LARGE SCALE GENOMIC DNA]</scope>
    <source>
        <strain evidence="2">SAG AM-311-F02</strain>
    </source>
</reference>